<feature type="transmembrane region" description="Helical" evidence="3">
    <location>
        <begin position="37"/>
        <end position="58"/>
    </location>
</feature>
<protein>
    <recommendedName>
        <fullName evidence="6">Holin</fullName>
    </recommendedName>
</protein>
<dbReference type="KEGG" id="cpis:HS961_20505"/>
<keyword evidence="3" id="KW-0812">Transmembrane</keyword>
<evidence type="ECO:0000313" key="5">
    <source>
        <dbReference type="Proteomes" id="UP000515240"/>
    </source>
</evidence>
<proteinExistence type="predicted"/>
<keyword evidence="5" id="KW-1185">Reference proteome</keyword>
<keyword evidence="3" id="KW-1133">Transmembrane helix</keyword>
<dbReference type="RefSeq" id="WP_182325189.1">
    <property type="nucleotide sequence ID" value="NZ_CP058554.1"/>
</dbReference>
<gene>
    <name evidence="4" type="ORF">HS961_20505</name>
</gene>
<name>A0A7G5EM05_9BURK</name>
<evidence type="ECO:0008006" key="6">
    <source>
        <dbReference type="Google" id="ProtNLM"/>
    </source>
</evidence>
<dbReference type="AlphaFoldDB" id="A0A7G5EM05"/>
<evidence type="ECO:0000256" key="2">
    <source>
        <dbReference type="SAM" id="MobiDB-lite"/>
    </source>
</evidence>
<feature type="region of interest" description="Disordered" evidence="2">
    <location>
        <begin position="97"/>
        <end position="125"/>
    </location>
</feature>
<reference evidence="4 5" key="1">
    <citation type="journal article" date="2020" name="G3 (Bethesda)">
        <title>CeMbio - The Caenorhabditis elegans Microbiome Resource.</title>
        <authorList>
            <person name="Dirksen P."/>
            <person name="Assie A."/>
            <person name="Zimmermann J."/>
            <person name="Zhang F."/>
            <person name="Tietje A.M."/>
            <person name="Marsh S.A."/>
            <person name="Felix M.A."/>
            <person name="Shapira M."/>
            <person name="Kaleta C."/>
            <person name="Schulenburg H."/>
            <person name="Samuel B."/>
        </authorList>
    </citation>
    <scope>NUCLEOTIDE SEQUENCE [LARGE SCALE GENOMIC DNA]</scope>
    <source>
        <strain evidence="4 5">BIGb0172</strain>
    </source>
</reference>
<dbReference type="Proteomes" id="UP000515240">
    <property type="component" value="Chromosome"/>
</dbReference>
<organism evidence="4 5">
    <name type="scientific">Comamonas piscis</name>
    <dbReference type="NCBI Taxonomy" id="1562974"/>
    <lineage>
        <taxon>Bacteria</taxon>
        <taxon>Pseudomonadati</taxon>
        <taxon>Pseudomonadota</taxon>
        <taxon>Betaproteobacteria</taxon>
        <taxon>Burkholderiales</taxon>
        <taxon>Comamonadaceae</taxon>
        <taxon>Comamonas</taxon>
    </lineage>
</organism>
<evidence type="ECO:0000313" key="4">
    <source>
        <dbReference type="EMBL" id="QMV75030.1"/>
    </source>
</evidence>
<accession>A0A7G5EM05</accession>
<keyword evidence="1" id="KW-0175">Coiled coil</keyword>
<sequence>MNIEEAARDAAMASAGGKTALTSGGALVGWGFLNSEWVFGIIGALIGIGGLAVQYYFLKRRREDDRKQAAEANRRAEELHKLKIQLYNKQLNGVPSPEASVIVSPPPTRSKQSEFVTDFGGLPDD</sequence>
<dbReference type="EMBL" id="CP058554">
    <property type="protein sequence ID" value="QMV75030.1"/>
    <property type="molecule type" value="Genomic_DNA"/>
</dbReference>
<keyword evidence="3" id="KW-0472">Membrane</keyword>
<evidence type="ECO:0000256" key="1">
    <source>
        <dbReference type="SAM" id="Coils"/>
    </source>
</evidence>
<feature type="coiled-coil region" evidence="1">
    <location>
        <begin position="59"/>
        <end position="89"/>
    </location>
</feature>
<evidence type="ECO:0000256" key="3">
    <source>
        <dbReference type="SAM" id="Phobius"/>
    </source>
</evidence>